<dbReference type="Gene3D" id="3.30.565.10">
    <property type="entry name" value="Histidine kinase-like ATPase, C-terminal domain"/>
    <property type="match status" value="1"/>
</dbReference>
<dbReference type="EC" id="2.7.13.3" evidence="2"/>
<dbReference type="SMART" id="SM00387">
    <property type="entry name" value="HATPase_c"/>
    <property type="match status" value="1"/>
</dbReference>
<dbReference type="InterPro" id="IPR003594">
    <property type="entry name" value="HATPase_dom"/>
</dbReference>
<dbReference type="SUPFAM" id="SSF55874">
    <property type="entry name" value="ATPase domain of HSP90 chaperone/DNA topoisomerase II/histidine kinase"/>
    <property type="match status" value="1"/>
</dbReference>
<reference evidence="8" key="1">
    <citation type="submission" date="2020-07" db="EMBL/GenBank/DDBJ databases">
        <title>Huge and variable diversity of episymbiotic CPR bacteria and DPANN archaea in groundwater ecosystems.</title>
        <authorList>
            <person name="He C.Y."/>
            <person name="Keren R."/>
            <person name="Whittaker M."/>
            <person name="Farag I.F."/>
            <person name="Doudna J."/>
            <person name="Cate J.H.D."/>
            <person name="Banfield J.F."/>
        </authorList>
    </citation>
    <scope>NUCLEOTIDE SEQUENCE</scope>
    <source>
        <strain evidence="8">NC_groundwater_928_Pr1_S-0.2um_72_17</strain>
    </source>
</reference>
<dbReference type="GO" id="GO:0005886">
    <property type="term" value="C:plasma membrane"/>
    <property type="evidence" value="ECO:0007669"/>
    <property type="project" value="TreeGrafter"/>
</dbReference>
<evidence type="ECO:0000256" key="5">
    <source>
        <dbReference type="ARBA" id="ARBA00022777"/>
    </source>
</evidence>
<dbReference type="InterPro" id="IPR005467">
    <property type="entry name" value="His_kinase_dom"/>
</dbReference>
<comment type="caution">
    <text evidence="8">The sequence shown here is derived from an EMBL/GenBank/DDBJ whole genome shotgun (WGS) entry which is preliminary data.</text>
</comment>
<keyword evidence="5" id="KW-0418">Kinase</keyword>
<dbReference type="InterPro" id="IPR036890">
    <property type="entry name" value="HATPase_C_sf"/>
</dbReference>
<evidence type="ECO:0000313" key="9">
    <source>
        <dbReference type="Proteomes" id="UP000807850"/>
    </source>
</evidence>
<accession>A0A9D6QIM9</accession>
<name>A0A9D6QIM9_UNCEI</name>
<gene>
    <name evidence="8" type="ORF">HY076_04810</name>
</gene>
<keyword evidence="4" id="KW-0547">Nucleotide-binding</keyword>
<dbReference type="GO" id="GO:0005524">
    <property type="term" value="F:ATP binding"/>
    <property type="evidence" value="ECO:0007669"/>
    <property type="project" value="UniProtKB-KW"/>
</dbReference>
<evidence type="ECO:0000256" key="3">
    <source>
        <dbReference type="ARBA" id="ARBA00022679"/>
    </source>
</evidence>
<evidence type="ECO:0000256" key="1">
    <source>
        <dbReference type="ARBA" id="ARBA00000085"/>
    </source>
</evidence>
<organism evidence="8 9">
    <name type="scientific">Eiseniibacteriota bacterium</name>
    <dbReference type="NCBI Taxonomy" id="2212470"/>
    <lineage>
        <taxon>Bacteria</taxon>
        <taxon>Candidatus Eiseniibacteriota</taxon>
    </lineage>
</organism>
<protein>
    <recommendedName>
        <fullName evidence="2">histidine kinase</fullName>
        <ecNumber evidence="2">2.7.13.3</ecNumber>
    </recommendedName>
</protein>
<dbReference type="Pfam" id="PF02518">
    <property type="entry name" value="HATPase_c"/>
    <property type="match status" value="1"/>
</dbReference>
<dbReference type="PROSITE" id="PS50109">
    <property type="entry name" value="HIS_KIN"/>
    <property type="match status" value="1"/>
</dbReference>
<evidence type="ECO:0000259" key="7">
    <source>
        <dbReference type="PROSITE" id="PS50109"/>
    </source>
</evidence>
<dbReference type="Proteomes" id="UP000807850">
    <property type="component" value="Unassembled WGS sequence"/>
</dbReference>
<sequence>MALALHPEQGVVVRGDRLMLSRAIQNLVLNAREASPAGVPVEIRLAVADGRAVVEILDRGSGLSAEVRGRAFEPYVSSKQRGSGLGLSLVRDIATQHHGTVTLENREGGGACARLTLPLMESTPERR</sequence>
<keyword evidence="6 8" id="KW-0067">ATP-binding</keyword>
<dbReference type="PANTHER" id="PTHR44936:SF10">
    <property type="entry name" value="SENSOR PROTEIN RSTB"/>
    <property type="match status" value="1"/>
</dbReference>
<evidence type="ECO:0000256" key="6">
    <source>
        <dbReference type="ARBA" id="ARBA00022840"/>
    </source>
</evidence>
<dbReference type="GO" id="GO:0000155">
    <property type="term" value="F:phosphorelay sensor kinase activity"/>
    <property type="evidence" value="ECO:0007669"/>
    <property type="project" value="TreeGrafter"/>
</dbReference>
<dbReference type="InterPro" id="IPR050980">
    <property type="entry name" value="2C_sensor_his_kinase"/>
</dbReference>
<proteinExistence type="predicted"/>
<dbReference type="PRINTS" id="PR00344">
    <property type="entry name" value="BCTRLSENSOR"/>
</dbReference>
<dbReference type="EMBL" id="JACQAY010000150">
    <property type="protein sequence ID" value="MBI3539572.1"/>
    <property type="molecule type" value="Genomic_DNA"/>
</dbReference>
<feature type="domain" description="Histidine kinase" evidence="7">
    <location>
        <begin position="1"/>
        <end position="121"/>
    </location>
</feature>
<evidence type="ECO:0000313" key="8">
    <source>
        <dbReference type="EMBL" id="MBI3539572.1"/>
    </source>
</evidence>
<keyword evidence="3" id="KW-0808">Transferase</keyword>
<dbReference type="InterPro" id="IPR004358">
    <property type="entry name" value="Sig_transdc_His_kin-like_C"/>
</dbReference>
<dbReference type="PANTHER" id="PTHR44936">
    <property type="entry name" value="SENSOR PROTEIN CREC"/>
    <property type="match status" value="1"/>
</dbReference>
<evidence type="ECO:0000256" key="4">
    <source>
        <dbReference type="ARBA" id="ARBA00022741"/>
    </source>
</evidence>
<comment type="catalytic activity">
    <reaction evidence="1">
        <text>ATP + protein L-histidine = ADP + protein N-phospho-L-histidine.</text>
        <dbReference type="EC" id="2.7.13.3"/>
    </reaction>
</comment>
<evidence type="ECO:0000256" key="2">
    <source>
        <dbReference type="ARBA" id="ARBA00012438"/>
    </source>
</evidence>
<dbReference type="AlphaFoldDB" id="A0A9D6QIM9"/>